<comment type="caution">
    <text evidence="2">The sequence shown here is derived from an EMBL/GenBank/DDBJ whole genome shotgun (WGS) entry which is preliminary data.</text>
</comment>
<accession>A0A916UUJ1</accession>
<dbReference type="CDD" id="cd00090">
    <property type="entry name" value="HTH_ARSR"/>
    <property type="match status" value="1"/>
</dbReference>
<organism evidence="2 3">
    <name type="scientific">Chelatococcus reniformis</name>
    <dbReference type="NCBI Taxonomy" id="1494448"/>
    <lineage>
        <taxon>Bacteria</taxon>
        <taxon>Pseudomonadati</taxon>
        <taxon>Pseudomonadota</taxon>
        <taxon>Alphaproteobacteria</taxon>
        <taxon>Hyphomicrobiales</taxon>
        <taxon>Chelatococcaceae</taxon>
        <taxon>Chelatococcus</taxon>
    </lineage>
</organism>
<dbReference type="EMBL" id="BMGG01000010">
    <property type="protein sequence ID" value="GGC88469.1"/>
    <property type="molecule type" value="Genomic_DNA"/>
</dbReference>
<name>A0A916UUJ1_9HYPH</name>
<dbReference type="SUPFAM" id="SSF46785">
    <property type="entry name" value="Winged helix' DNA-binding domain"/>
    <property type="match status" value="1"/>
</dbReference>
<dbReference type="GO" id="GO:0003700">
    <property type="term" value="F:DNA-binding transcription factor activity"/>
    <property type="evidence" value="ECO:0007669"/>
    <property type="project" value="InterPro"/>
</dbReference>
<reference evidence="2" key="1">
    <citation type="journal article" date="2014" name="Int. J. Syst. Evol. Microbiol.">
        <title>Complete genome sequence of Corynebacterium casei LMG S-19264T (=DSM 44701T), isolated from a smear-ripened cheese.</title>
        <authorList>
            <consortium name="US DOE Joint Genome Institute (JGI-PGF)"/>
            <person name="Walter F."/>
            <person name="Albersmeier A."/>
            <person name="Kalinowski J."/>
            <person name="Ruckert C."/>
        </authorList>
    </citation>
    <scope>NUCLEOTIDE SEQUENCE</scope>
    <source>
        <strain evidence="2">CGMCC 1.12919</strain>
    </source>
</reference>
<proteinExistence type="predicted"/>
<dbReference type="PANTHER" id="PTHR38600">
    <property type="entry name" value="TRANSCRIPTIONAL REGULATORY PROTEIN"/>
    <property type="match status" value="1"/>
</dbReference>
<dbReference type="RefSeq" id="WP_244642227.1">
    <property type="nucleotide sequence ID" value="NZ_BMGG01000010.1"/>
</dbReference>
<sequence length="106" mass="11514">MTPQGNPAPVFAALSDPTRLALLLKLSDGRARSIATLSADTHLTRQAVTKHLHVLEKAGLVGSVRVGRESRFACQPEPIATARSYLDTVSRQWDDALGRLQALVER</sequence>
<dbReference type="Proteomes" id="UP000637002">
    <property type="component" value="Unassembled WGS sequence"/>
</dbReference>
<dbReference type="SMART" id="SM00418">
    <property type="entry name" value="HTH_ARSR"/>
    <property type="match status" value="1"/>
</dbReference>
<evidence type="ECO:0000313" key="2">
    <source>
        <dbReference type="EMBL" id="GGC88469.1"/>
    </source>
</evidence>
<dbReference type="NCBIfam" id="NF033788">
    <property type="entry name" value="HTH_metalloreg"/>
    <property type="match status" value="1"/>
</dbReference>
<dbReference type="Gene3D" id="1.10.10.10">
    <property type="entry name" value="Winged helix-like DNA-binding domain superfamily/Winged helix DNA-binding domain"/>
    <property type="match status" value="1"/>
</dbReference>
<protein>
    <submittedName>
        <fullName evidence="2">Transcriptional regulator, ArsR</fullName>
    </submittedName>
</protein>
<dbReference type="InterPro" id="IPR036390">
    <property type="entry name" value="WH_DNA-bd_sf"/>
</dbReference>
<dbReference type="InterPro" id="IPR011991">
    <property type="entry name" value="ArsR-like_HTH"/>
</dbReference>
<dbReference type="PRINTS" id="PR00778">
    <property type="entry name" value="HTHARSR"/>
</dbReference>
<feature type="domain" description="HTH arsR-type" evidence="1">
    <location>
        <begin position="1"/>
        <end position="94"/>
    </location>
</feature>
<reference evidence="2" key="2">
    <citation type="submission" date="2020-09" db="EMBL/GenBank/DDBJ databases">
        <authorList>
            <person name="Sun Q."/>
            <person name="Zhou Y."/>
        </authorList>
    </citation>
    <scope>NUCLEOTIDE SEQUENCE</scope>
    <source>
        <strain evidence="2">CGMCC 1.12919</strain>
    </source>
</reference>
<dbReference type="PROSITE" id="PS50987">
    <property type="entry name" value="HTH_ARSR_2"/>
    <property type="match status" value="1"/>
</dbReference>
<dbReference type="AlphaFoldDB" id="A0A916UUJ1"/>
<dbReference type="PANTHER" id="PTHR38600:SF1">
    <property type="entry name" value="TRANSCRIPTIONAL REGULATORY PROTEIN"/>
    <property type="match status" value="1"/>
</dbReference>
<dbReference type="InterPro" id="IPR001845">
    <property type="entry name" value="HTH_ArsR_DNA-bd_dom"/>
</dbReference>
<gene>
    <name evidence="2" type="ORF">GCM10010994_53020</name>
</gene>
<evidence type="ECO:0000313" key="3">
    <source>
        <dbReference type="Proteomes" id="UP000637002"/>
    </source>
</evidence>
<dbReference type="Pfam" id="PF12840">
    <property type="entry name" value="HTH_20"/>
    <property type="match status" value="1"/>
</dbReference>
<dbReference type="InterPro" id="IPR036388">
    <property type="entry name" value="WH-like_DNA-bd_sf"/>
</dbReference>
<evidence type="ECO:0000259" key="1">
    <source>
        <dbReference type="PROSITE" id="PS50987"/>
    </source>
</evidence>
<keyword evidence="3" id="KW-1185">Reference proteome</keyword>